<dbReference type="Pfam" id="PF00672">
    <property type="entry name" value="HAMP"/>
    <property type="match status" value="1"/>
</dbReference>
<dbReference type="InterPro" id="IPR050640">
    <property type="entry name" value="Bact_2-comp_sensor_kinase"/>
</dbReference>
<keyword evidence="5 9" id="KW-0812">Transmembrane</keyword>
<organism evidence="11 12">
    <name type="scientific">Bacillus salipaludis</name>
    <dbReference type="NCBI Taxonomy" id="2547811"/>
    <lineage>
        <taxon>Bacteria</taxon>
        <taxon>Bacillati</taxon>
        <taxon>Bacillota</taxon>
        <taxon>Bacilli</taxon>
        <taxon>Bacillales</taxon>
        <taxon>Bacillaceae</taxon>
        <taxon>Bacillus</taxon>
    </lineage>
</organism>
<keyword evidence="4 11" id="KW-0808">Transferase</keyword>
<accession>A0ABW8RNW6</accession>
<proteinExistence type="predicted"/>
<dbReference type="Pfam" id="PF02518">
    <property type="entry name" value="HATPase_c"/>
    <property type="match status" value="1"/>
</dbReference>
<evidence type="ECO:0000256" key="9">
    <source>
        <dbReference type="SAM" id="Phobius"/>
    </source>
</evidence>
<evidence type="ECO:0000256" key="8">
    <source>
        <dbReference type="ARBA" id="ARBA00023136"/>
    </source>
</evidence>
<evidence type="ECO:0000313" key="11">
    <source>
        <dbReference type="EMBL" id="MFK9095111.1"/>
    </source>
</evidence>
<dbReference type="Gene3D" id="6.10.340.10">
    <property type="match status" value="1"/>
</dbReference>
<evidence type="ECO:0000256" key="2">
    <source>
        <dbReference type="ARBA" id="ARBA00022475"/>
    </source>
</evidence>
<evidence type="ECO:0000256" key="4">
    <source>
        <dbReference type="ARBA" id="ARBA00022679"/>
    </source>
</evidence>
<feature type="transmembrane region" description="Helical" evidence="9">
    <location>
        <begin position="306"/>
        <end position="325"/>
    </location>
</feature>
<dbReference type="Gene3D" id="3.30.565.10">
    <property type="entry name" value="Histidine kinase-like ATPase, C-terminal domain"/>
    <property type="match status" value="1"/>
</dbReference>
<dbReference type="GO" id="GO:0004673">
    <property type="term" value="F:protein histidine kinase activity"/>
    <property type="evidence" value="ECO:0007669"/>
    <property type="project" value="UniProtKB-EC"/>
</dbReference>
<evidence type="ECO:0000256" key="5">
    <source>
        <dbReference type="ARBA" id="ARBA00022692"/>
    </source>
</evidence>
<comment type="subcellular location">
    <subcellularLocation>
        <location evidence="1">Cell membrane</location>
        <topology evidence="1">Multi-pass membrane protein</topology>
    </subcellularLocation>
</comment>
<dbReference type="SMART" id="SM00304">
    <property type="entry name" value="HAMP"/>
    <property type="match status" value="1"/>
</dbReference>
<dbReference type="EC" id="2.7.13.3" evidence="11"/>
<evidence type="ECO:0000256" key="3">
    <source>
        <dbReference type="ARBA" id="ARBA00022553"/>
    </source>
</evidence>
<dbReference type="SMART" id="SM00387">
    <property type="entry name" value="HATPase_c"/>
    <property type="match status" value="1"/>
</dbReference>
<name>A0ABW8RNW6_9BACI</name>
<dbReference type="Proteomes" id="UP001623041">
    <property type="component" value="Unassembled WGS sequence"/>
</dbReference>
<dbReference type="SUPFAM" id="SSF55874">
    <property type="entry name" value="ATPase domain of HSP90 chaperone/DNA topoisomerase II/histidine kinase"/>
    <property type="match status" value="1"/>
</dbReference>
<evidence type="ECO:0000259" key="10">
    <source>
        <dbReference type="PROSITE" id="PS50885"/>
    </source>
</evidence>
<dbReference type="SUPFAM" id="SSF158472">
    <property type="entry name" value="HAMP domain-like"/>
    <property type="match status" value="1"/>
</dbReference>
<evidence type="ECO:0000256" key="7">
    <source>
        <dbReference type="ARBA" id="ARBA00022989"/>
    </source>
</evidence>
<dbReference type="PANTHER" id="PTHR34220:SF7">
    <property type="entry name" value="SENSOR HISTIDINE KINASE YPDA"/>
    <property type="match status" value="1"/>
</dbReference>
<keyword evidence="6 11" id="KW-0418">Kinase</keyword>
<dbReference type="RefSeq" id="WP_406583518.1">
    <property type="nucleotide sequence ID" value="NZ_JBJHQH010000033.1"/>
</dbReference>
<dbReference type="Pfam" id="PF02743">
    <property type="entry name" value="dCache_1"/>
    <property type="match status" value="1"/>
</dbReference>
<evidence type="ECO:0000256" key="1">
    <source>
        <dbReference type="ARBA" id="ARBA00004651"/>
    </source>
</evidence>
<dbReference type="InterPro" id="IPR036890">
    <property type="entry name" value="HATPase_C_sf"/>
</dbReference>
<protein>
    <submittedName>
        <fullName evidence="11">Sensor histidine kinase</fullName>
        <ecNumber evidence="11">2.7.13.3</ecNumber>
    </submittedName>
</protein>
<feature type="domain" description="HAMP" evidence="10">
    <location>
        <begin position="326"/>
        <end position="378"/>
    </location>
</feature>
<feature type="transmembrane region" description="Helical" evidence="9">
    <location>
        <begin position="18"/>
        <end position="40"/>
    </location>
</feature>
<sequence>MKTRVIHLVSSLSFRDKVLLIAITCLILPAISTFTVYNYLTKDAVKEQAIISAQNELKLTDEYLKKVFEDMLYTLNFIQLDTELNTIFKYPSSAIASLQEGTEYEEFINDQKVQQKLDTITLLDQKAYVTILLNNGKFYTNYSFHEFNPLNLKNESWFKILSKLKGYRSIWIAPQPTMIASERKNNQFQLSVARPLRDSNLGVYGYAVVTVMENRIIDILSSENTDHSMVLLNERNNLIVKNHYFDWKITEKMSEKLGRNTLDVMTIKDEKYLINSRELSITGWKLISLNPYDHAISKINAIFKRLFLVQALAYILFLILLVFLLRKILNRLVDLKNLAKKVQNGDLSVRSEAQGNDEIATLSTSFNLMLDKVNDVIEENTLTLTRKRQAELAMLQAQINPHFLFNVLNSIRMKVMMKGDYDSAGMISSLSKLLRITIDKHKGMIPFREELAINKDYIRLMNMRKRHVIELKMEVSIETSNIKLPRLVLQPIIENAIIHGLNEQEGHILIKAKYSHPIFTIEIEDNGTGMPKEQLKRIQGSLSHSEEEYSSQSGRSEGFSSIGLSNVYERMTLTFGENFLMQVQSEPDNGTKVSMFIPIQEEENHV</sequence>
<keyword evidence="3" id="KW-0597">Phosphoprotein</keyword>
<dbReference type="EMBL" id="JBJHQH010000033">
    <property type="protein sequence ID" value="MFK9095111.1"/>
    <property type="molecule type" value="Genomic_DNA"/>
</dbReference>
<dbReference type="CDD" id="cd06225">
    <property type="entry name" value="HAMP"/>
    <property type="match status" value="1"/>
</dbReference>
<keyword evidence="2" id="KW-1003">Cell membrane</keyword>
<comment type="caution">
    <text evidence="11">The sequence shown here is derived from an EMBL/GenBank/DDBJ whole genome shotgun (WGS) entry which is preliminary data.</text>
</comment>
<dbReference type="InterPro" id="IPR033479">
    <property type="entry name" value="dCache_1"/>
</dbReference>
<reference evidence="11 12" key="1">
    <citation type="submission" date="2024-11" db="EMBL/GenBank/DDBJ databases">
        <authorList>
            <person name="Lucas J.A."/>
        </authorList>
    </citation>
    <scope>NUCLEOTIDE SEQUENCE [LARGE SCALE GENOMIC DNA]</scope>
    <source>
        <strain evidence="11 12">Z 5.4</strain>
    </source>
</reference>
<dbReference type="InterPro" id="IPR010559">
    <property type="entry name" value="Sig_transdc_His_kin_internal"/>
</dbReference>
<keyword evidence="12" id="KW-1185">Reference proteome</keyword>
<keyword evidence="8 9" id="KW-0472">Membrane</keyword>
<dbReference type="Pfam" id="PF06580">
    <property type="entry name" value="His_kinase"/>
    <property type="match status" value="1"/>
</dbReference>
<dbReference type="PROSITE" id="PS50885">
    <property type="entry name" value="HAMP"/>
    <property type="match status" value="1"/>
</dbReference>
<evidence type="ECO:0000256" key="6">
    <source>
        <dbReference type="ARBA" id="ARBA00022777"/>
    </source>
</evidence>
<dbReference type="InterPro" id="IPR003594">
    <property type="entry name" value="HATPase_dom"/>
</dbReference>
<dbReference type="InterPro" id="IPR003660">
    <property type="entry name" value="HAMP_dom"/>
</dbReference>
<dbReference type="PANTHER" id="PTHR34220">
    <property type="entry name" value="SENSOR HISTIDINE KINASE YPDA"/>
    <property type="match status" value="1"/>
</dbReference>
<gene>
    <name evidence="11" type="ORF">ACJEBI_27095</name>
</gene>
<evidence type="ECO:0000313" key="12">
    <source>
        <dbReference type="Proteomes" id="UP001623041"/>
    </source>
</evidence>
<keyword evidence="7 9" id="KW-1133">Transmembrane helix</keyword>